<reference evidence="9 10" key="1">
    <citation type="journal article" date="2016" name="Nat. Commun.">
        <title>Thousands of microbial genomes shed light on interconnected biogeochemical processes in an aquifer system.</title>
        <authorList>
            <person name="Anantharaman K."/>
            <person name="Brown C.T."/>
            <person name="Hug L.A."/>
            <person name="Sharon I."/>
            <person name="Castelle C.J."/>
            <person name="Probst A.J."/>
            <person name="Thomas B.C."/>
            <person name="Singh A."/>
            <person name="Wilkins M.J."/>
            <person name="Karaoz U."/>
            <person name="Brodie E.L."/>
            <person name="Williams K.H."/>
            <person name="Hubbard S.S."/>
            <person name="Banfield J.F."/>
        </authorList>
    </citation>
    <scope>NUCLEOTIDE SEQUENCE [LARGE SCALE GENOMIC DNA]</scope>
</reference>
<dbReference type="GO" id="GO:0004643">
    <property type="term" value="F:phosphoribosylaminoimidazolecarboxamide formyltransferase activity"/>
    <property type="evidence" value="ECO:0007669"/>
    <property type="project" value="InterPro"/>
</dbReference>
<dbReference type="GO" id="GO:0005829">
    <property type="term" value="C:cytosol"/>
    <property type="evidence" value="ECO:0007669"/>
    <property type="project" value="TreeGrafter"/>
</dbReference>
<accession>A0A1F6VP60</accession>
<keyword evidence="6" id="KW-0378">Hydrolase</keyword>
<dbReference type="InterPro" id="IPR002695">
    <property type="entry name" value="PurH-like"/>
</dbReference>
<gene>
    <name evidence="9" type="ORF">A3B84_01725</name>
</gene>
<evidence type="ECO:0000256" key="4">
    <source>
        <dbReference type="ARBA" id="ARBA00022679"/>
    </source>
</evidence>
<dbReference type="STRING" id="1801748.A3B84_01725"/>
<comment type="similarity">
    <text evidence="3">Belongs to the PurH family.</text>
</comment>
<dbReference type="PANTHER" id="PTHR11692">
    <property type="entry name" value="BIFUNCTIONAL PURINE BIOSYNTHESIS PROTEIN PURH"/>
    <property type="match status" value="1"/>
</dbReference>
<dbReference type="InterPro" id="IPR011607">
    <property type="entry name" value="MGS-like_dom"/>
</dbReference>
<dbReference type="GO" id="GO:0003937">
    <property type="term" value="F:IMP cyclohydrolase activity"/>
    <property type="evidence" value="ECO:0007669"/>
    <property type="project" value="InterPro"/>
</dbReference>
<dbReference type="InterPro" id="IPR024051">
    <property type="entry name" value="AICAR_Tfase_dup_dom_sf"/>
</dbReference>
<name>A0A1F6VP60_9BACT</name>
<evidence type="ECO:0000256" key="3">
    <source>
        <dbReference type="ARBA" id="ARBA00007667"/>
    </source>
</evidence>
<dbReference type="InterPro" id="IPR016193">
    <property type="entry name" value="Cytidine_deaminase-like"/>
</dbReference>
<keyword evidence="7" id="KW-0511">Multifunctional enzyme</keyword>
<dbReference type="PIRSF" id="PIRSF000414">
    <property type="entry name" value="AICARFT_IMPCHas"/>
    <property type="match status" value="1"/>
</dbReference>
<dbReference type="SUPFAM" id="SSF52335">
    <property type="entry name" value="Methylglyoxal synthase-like"/>
    <property type="match status" value="1"/>
</dbReference>
<comment type="caution">
    <text evidence="9">The sequence shown here is derived from an EMBL/GenBank/DDBJ whole genome shotgun (WGS) entry which is preliminary data.</text>
</comment>
<evidence type="ECO:0000256" key="6">
    <source>
        <dbReference type="ARBA" id="ARBA00022801"/>
    </source>
</evidence>
<dbReference type="GO" id="GO:0006189">
    <property type="term" value="P:'de novo' IMP biosynthetic process"/>
    <property type="evidence" value="ECO:0007669"/>
    <property type="project" value="UniProtKB-UniPathway"/>
</dbReference>
<organism evidence="9 10">
    <name type="scientific">Candidatus Nomurabacteria bacterium RIFCSPHIGHO2_02_FULL_35_13</name>
    <dbReference type="NCBI Taxonomy" id="1801748"/>
    <lineage>
        <taxon>Bacteria</taxon>
        <taxon>Candidatus Nomuraibacteriota</taxon>
    </lineage>
</organism>
<proteinExistence type="inferred from homology"/>
<keyword evidence="5" id="KW-0658">Purine biosynthesis</keyword>
<evidence type="ECO:0000313" key="9">
    <source>
        <dbReference type="EMBL" id="OGI71461.1"/>
    </source>
</evidence>
<evidence type="ECO:0000256" key="2">
    <source>
        <dbReference type="ARBA" id="ARBA00004954"/>
    </source>
</evidence>
<dbReference type="Proteomes" id="UP000177112">
    <property type="component" value="Unassembled WGS sequence"/>
</dbReference>
<evidence type="ECO:0000256" key="1">
    <source>
        <dbReference type="ARBA" id="ARBA00004844"/>
    </source>
</evidence>
<dbReference type="Gene3D" id="3.40.50.1380">
    <property type="entry name" value="Methylglyoxal synthase-like domain"/>
    <property type="match status" value="1"/>
</dbReference>
<sequence>MKKVAFISVFNKQGIDKFAKGLVDLGWEIMSSSGTAKFLKENGIPCTDLASFVGEPILGHRVVSLSREFYAMLLSRLDNDEDMNELKKLKLPYISLVCCDMYPLAEEIAKKDSTLESVIEKTDIGGPTMLRAAAKGGRIVVCDAYDREKVLNWLKNEEPDGKKFKKALAAKAEYVVGKYCMASAEYLSNNIYKSILGERAGECCYGENAYQAPSFFYKSGESPFGPDKFKLLTETPLSYNNFCDRDKVLQTITHIFAGFSAQGGPASGWESFYVAIAVKHGNACGVGLGEKPIDAIMKMIEGDVKAIHGGSIFTNFKIDEEIAEALIHYKMKSENRRLLDTVTASEFSPQAIEILARKKGKCRIVINPNLAHISADSIDKKERIRYIRDGFLTQPNYTFVPNIKDATVEGDLEKIKQKQTVADLILAWAIGSTSNSNTITIVKDGKLLGNGVGQQDRVGAAKLAIQRADDAANALDEKNTKADLSDTVAYSDSFFPFPDGPKTLTDRGIKTIFTTSGSINDKDVIESCKREGATLVMFPDKVARGFAWH</sequence>
<dbReference type="SMART" id="SM00798">
    <property type="entry name" value="AICARFT_IMPCHas"/>
    <property type="match status" value="1"/>
</dbReference>
<dbReference type="SUPFAM" id="SSF53927">
    <property type="entry name" value="Cytidine deaminase-like"/>
    <property type="match status" value="1"/>
</dbReference>
<dbReference type="UniPathway" id="UPA00074">
    <property type="reaction ID" value="UER00133"/>
</dbReference>
<keyword evidence="4" id="KW-0808">Transferase</keyword>
<dbReference type="Pfam" id="PF02142">
    <property type="entry name" value="MGS"/>
    <property type="match status" value="1"/>
</dbReference>
<dbReference type="Pfam" id="PF01808">
    <property type="entry name" value="AICARFT_IMPCHas"/>
    <property type="match status" value="1"/>
</dbReference>
<dbReference type="SMART" id="SM00851">
    <property type="entry name" value="MGS"/>
    <property type="match status" value="1"/>
</dbReference>
<dbReference type="EMBL" id="MFTY01000013">
    <property type="protein sequence ID" value="OGI71461.1"/>
    <property type="molecule type" value="Genomic_DNA"/>
</dbReference>
<dbReference type="Gene3D" id="3.40.140.20">
    <property type="match status" value="2"/>
</dbReference>
<dbReference type="PANTHER" id="PTHR11692:SF0">
    <property type="entry name" value="BIFUNCTIONAL PURINE BIOSYNTHESIS PROTEIN ATIC"/>
    <property type="match status" value="1"/>
</dbReference>
<dbReference type="InterPro" id="IPR036914">
    <property type="entry name" value="MGS-like_dom_sf"/>
</dbReference>
<evidence type="ECO:0000259" key="8">
    <source>
        <dbReference type="PROSITE" id="PS51855"/>
    </source>
</evidence>
<protein>
    <recommendedName>
        <fullName evidence="8">MGS-like domain-containing protein</fullName>
    </recommendedName>
</protein>
<dbReference type="PROSITE" id="PS51855">
    <property type="entry name" value="MGS"/>
    <property type="match status" value="1"/>
</dbReference>
<comment type="pathway">
    <text evidence="2">Purine metabolism; IMP biosynthesis via de novo pathway; 5-formamido-1-(5-phospho-D-ribosyl)imidazole-4-carboxamide from 5-amino-1-(5-phospho-D-ribosyl)imidazole-4-carboxamide (10-formyl THF route): step 1/1.</text>
</comment>
<feature type="domain" description="MGS-like" evidence="8">
    <location>
        <begin position="1"/>
        <end position="144"/>
    </location>
</feature>
<comment type="pathway">
    <text evidence="1">Purine metabolism; IMP biosynthesis via de novo pathway; IMP from 5-formamido-1-(5-phospho-D-ribosyl)imidazole-4-carboxamide: step 1/1.</text>
</comment>
<evidence type="ECO:0000256" key="5">
    <source>
        <dbReference type="ARBA" id="ARBA00022755"/>
    </source>
</evidence>
<dbReference type="AlphaFoldDB" id="A0A1F6VP60"/>
<evidence type="ECO:0000313" key="10">
    <source>
        <dbReference type="Proteomes" id="UP000177112"/>
    </source>
</evidence>
<evidence type="ECO:0000256" key="7">
    <source>
        <dbReference type="ARBA" id="ARBA00023268"/>
    </source>
</evidence>